<dbReference type="AlphaFoldDB" id="A0A0U5L531"/>
<name>A0A0U5L531_9GAMM</name>
<reference evidence="2" key="1">
    <citation type="submission" date="2015-11" db="EMBL/GenBank/DDBJ databases">
        <authorList>
            <person name="Blom J."/>
        </authorList>
    </citation>
    <scope>NUCLEOTIDE SEQUENCE [LARGE SCALE GENOMIC DNA]</scope>
</reference>
<sequence length="76" mass="9027">MPYQSRDDLPDNVKHVLPAHAQDIYQQAFNSAWDQYKDKQDRRDDESQEEVAHKVAWSAVKEKYAKGDDDKWHPKK</sequence>
<dbReference type="PATRIC" id="fig|1619313.3.peg.1676"/>
<dbReference type="KEGG" id="ege:EM595_1612"/>
<proteinExistence type="predicted"/>
<evidence type="ECO:0000313" key="1">
    <source>
        <dbReference type="EMBL" id="CUU23846.1"/>
    </source>
</evidence>
<dbReference type="STRING" id="1619313.EM595_1612"/>
<dbReference type="OrthoDB" id="73307at2"/>
<dbReference type="EMBL" id="LN907827">
    <property type="protein sequence ID" value="CUU23846.1"/>
    <property type="molecule type" value="Genomic_DNA"/>
</dbReference>
<dbReference type="GeneID" id="84613361"/>
<protein>
    <submittedName>
        <fullName evidence="1">Cation transport regulator chaB</fullName>
    </submittedName>
</protein>
<keyword evidence="2" id="KW-1185">Reference proteome</keyword>
<dbReference type="Gene3D" id="1.10.1740.70">
    <property type="entry name" value="ChaB"/>
    <property type="match status" value="1"/>
</dbReference>
<accession>A0A0U5L531</accession>
<gene>
    <name evidence="1" type="primary">chaB</name>
    <name evidence="1" type="ORF">EM595_1612</name>
</gene>
<dbReference type="Proteomes" id="UP000059419">
    <property type="component" value="Chromosome 1"/>
</dbReference>
<dbReference type="NCBIfam" id="NF007136">
    <property type="entry name" value="PRK09582.1"/>
    <property type="match status" value="1"/>
</dbReference>
<dbReference type="Pfam" id="PF06150">
    <property type="entry name" value="ChaB"/>
    <property type="match status" value="1"/>
</dbReference>
<organism evidence="1 2">
    <name type="scientific">Duffyella gerundensis</name>
    <dbReference type="NCBI Taxonomy" id="1619313"/>
    <lineage>
        <taxon>Bacteria</taxon>
        <taxon>Pseudomonadati</taxon>
        <taxon>Pseudomonadota</taxon>
        <taxon>Gammaproteobacteria</taxon>
        <taxon>Enterobacterales</taxon>
        <taxon>Erwiniaceae</taxon>
        <taxon>Duffyella</taxon>
    </lineage>
</organism>
<dbReference type="InterPro" id="IPR037205">
    <property type="entry name" value="ChaB_sf"/>
</dbReference>
<dbReference type="RefSeq" id="WP_067430092.1">
    <property type="nucleotide sequence ID" value="NZ_CP073262.1"/>
</dbReference>
<dbReference type="SUPFAM" id="SSF140376">
    <property type="entry name" value="ChaB-like"/>
    <property type="match status" value="1"/>
</dbReference>
<evidence type="ECO:0000313" key="2">
    <source>
        <dbReference type="Proteomes" id="UP000059419"/>
    </source>
</evidence>
<dbReference type="InterPro" id="IPR009317">
    <property type="entry name" value="ChaB"/>
</dbReference>